<dbReference type="eggNOG" id="COG3743">
    <property type="taxonomic scope" value="Bacteria"/>
</dbReference>
<name>A0A249P9H7_9HYPH</name>
<dbReference type="OrthoDB" id="9807941at2"/>
<keyword evidence="3" id="KW-1185">Reference proteome</keyword>
<feature type="compositionally biased region" description="Low complexity" evidence="1">
    <location>
        <begin position="121"/>
        <end position="161"/>
    </location>
</feature>
<dbReference type="Pfam" id="PF14520">
    <property type="entry name" value="HHH_5"/>
    <property type="match status" value="1"/>
</dbReference>
<feature type="region of interest" description="Disordered" evidence="1">
    <location>
        <begin position="87"/>
        <end position="171"/>
    </location>
</feature>
<gene>
    <name evidence="2" type="ORF">SJ05684_c09330</name>
</gene>
<dbReference type="RefSeq" id="WP_034854090.1">
    <property type="nucleotide sequence ID" value="NZ_AJQT01000037.1"/>
</dbReference>
<evidence type="ECO:0000313" key="3">
    <source>
        <dbReference type="Proteomes" id="UP000217211"/>
    </source>
</evidence>
<organism evidence="2 3">
    <name type="scientific">Sinorhizobium sojae CCBAU 05684</name>
    <dbReference type="NCBI Taxonomy" id="716928"/>
    <lineage>
        <taxon>Bacteria</taxon>
        <taxon>Pseudomonadati</taxon>
        <taxon>Pseudomonadota</taxon>
        <taxon>Alphaproteobacteria</taxon>
        <taxon>Hyphomicrobiales</taxon>
        <taxon>Rhizobiaceae</taxon>
        <taxon>Sinorhizobium/Ensifer group</taxon>
        <taxon>Sinorhizobium</taxon>
    </lineage>
</organism>
<dbReference type="AlphaFoldDB" id="A0A249P9H7"/>
<dbReference type="EMBL" id="CP023067">
    <property type="protein sequence ID" value="ASY62392.1"/>
    <property type="molecule type" value="Genomic_DNA"/>
</dbReference>
<proteinExistence type="predicted"/>
<accession>A0A249P9H7</accession>
<dbReference type="Gene3D" id="1.10.150.20">
    <property type="entry name" value="5' to 3' exonuclease, C-terminal subdomain"/>
    <property type="match status" value="1"/>
</dbReference>
<evidence type="ECO:0000256" key="1">
    <source>
        <dbReference type="SAM" id="MobiDB-lite"/>
    </source>
</evidence>
<dbReference type="KEGG" id="esj:SJ05684_c09330"/>
<reference evidence="2 3" key="1">
    <citation type="submission" date="2017-08" db="EMBL/GenBank/DDBJ databases">
        <title>Multipartite genome sequences of Sinorhizobium species nodulating soybeans.</title>
        <authorList>
            <person name="Tian C.F."/>
        </authorList>
    </citation>
    <scope>NUCLEOTIDE SEQUENCE [LARGE SCALE GENOMIC DNA]</scope>
    <source>
        <strain evidence="2 3">CCBAU 05684</strain>
    </source>
</reference>
<evidence type="ECO:0000313" key="2">
    <source>
        <dbReference type="EMBL" id="ASY62392.1"/>
    </source>
</evidence>
<dbReference type="Proteomes" id="UP000217211">
    <property type="component" value="Chromosome"/>
</dbReference>
<keyword evidence="2" id="KW-0830">Ubiquinone</keyword>
<dbReference type="STRING" id="716928.GCA_000261485_01924"/>
<protein>
    <submittedName>
        <fullName evidence="2">NADH-ubiquinone oxidoreductase chain E</fullName>
    </submittedName>
</protein>
<sequence length="235" mass="24258">MARESKEAQGRETATVIPFVRSVGVDLADPFGMSEWMKSMPQMPLHPLMTHPAAAVAAATALGFGLSSHFAGMMFGAMQGAASVLQGGVSRPESRRAAEPSASAPARPAKEPPATSVKALPEPAKASPVSAKAPTLPKAEASPTAAAPAAARKPKAPGKQATSAPRSRAVDDLKRISGVGPKLEQVLNGKGIRQLADIAALSAEDVARLDAEFGLDGRIARDDWVGQAKALMKKK</sequence>